<feature type="non-terminal residue" evidence="1">
    <location>
        <position position="1"/>
    </location>
</feature>
<proteinExistence type="predicted"/>
<accession>A0A3M6TW90</accession>
<name>A0A3M6TW90_POCDA</name>
<keyword evidence="2" id="KW-1185">Reference proteome</keyword>
<evidence type="ECO:0000313" key="2">
    <source>
        <dbReference type="Proteomes" id="UP000275408"/>
    </source>
</evidence>
<reference evidence="1 2" key="1">
    <citation type="journal article" date="2018" name="Sci. Rep.">
        <title>Comparative analysis of the Pocillopora damicornis genome highlights role of immune system in coral evolution.</title>
        <authorList>
            <person name="Cunning R."/>
            <person name="Bay R.A."/>
            <person name="Gillette P."/>
            <person name="Baker A.C."/>
            <person name="Traylor-Knowles N."/>
        </authorList>
    </citation>
    <scope>NUCLEOTIDE SEQUENCE [LARGE SCALE GENOMIC DNA]</scope>
    <source>
        <strain evidence="1">RSMAS</strain>
        <tissue evidence="1">Whole animal</tissue>
    </source>
</reference>
<gene>
    <name evidence="1" type="ORF">pdam_00023107</name>
</gene>
<sequence>TVASLDRRNGQPENSDDYDFELIFRKTQHTSYVKQDMNHQWVPHFTVCAWIHTPDLQQSQKMTVISILIENGGNQNVSLNKGGSLR</sequence>
<dbReference type="Proteomes" id="UP000275408">
    <property type="component" value="Unassembled WGS sequence"/>
</dbReference>
<comment type="caution">
    <text evidence="1">The sequence shown here is derived from an EMBL/GenBank/DDBJ whole genome shotgun (WGS) entry which is preliminary data.</text>
</comment>
<organism evidence="1 2">
    <name type="scientific">Pocillopora damicornis</name>
    <name type="common">Cauliflower coral</name>
    <name type="synonym">Millepora damicornis</name>
    <dbReference type="NCBI Taxonomy" id="46731"/>
    <lineage>
        <taxon>Eukaryota</taxon>
        <taxon>Metazoa</taxon>
        <taxon>Cnidaria</taxon>
        <taxon>Anthozoa</taxon>
        <taxon>Hexacorallia</taxon>
        <taxon>Scleractinia</taxon>
        <taxon>Astrocoeniina</taxon>
        <taxon>Pocilloporidae</taxon>
        <taxon>Pocillopora</taxon>
    </lineage>
</organism>
<feature type="non-terminal residue" evidence="1">
    <location>
        <position position="86"/>
    </location>
</feature>
<protein>
    <submittedName>
        <fullName evidence="1">Uncharacterized protein</fullName>
    </submittedName>
</protein>
<evidence type="ECO:0000313" key="1">
    <source>
        <dbReference type="EMBL" id="RMX45646.1"/>
    </source>
</evidence>
<dbReference type="EMBL" id="RCHS01002807">
    <property type="protein sequence ID" value="RMX45646.1"/>
    <property type="molecule type" value="Genomic_DNA"/>
</dbReference>
<dbReference type="AlphaFoldDB" id="A0A3M6TW90"/>